<dbReference type="AlphaFoldDB" id="A0A072NRZ4"/>
<organism evidence="1 2">
    <name type="scientific">Schinkia azotoformans MEV2011</name>
    <dbReference type="NCBI Taxonomy" id="1348973"/>
    <lineage>
        <taxon>Bacteria</taxon>
        <taxon>Bacillati</taxon>
        <taxon>Bacillota</taxon>
        <taxon>Bacilli</taxon>
        <taxon>Bacillales</taxon>
        <taxon>Bacillaceae</taxon>
        <taxon>Calidifontibacillus/Schinkia group</taxon>
        <taxon>Schinkia</taxon>
    </lineage>
</organism>
<name>A0A072NRZ4_SCHAZ</name>
<evidence type="ECO:0008006" key="3">
    <source>
        <dbReference type="Google" id="ProtNLM"/>
    </source>
</evidence>
<evidence type="ECO:0000313" key="2">
    <source>
        <dbReference type="Proteomes" id="UP000027936"/>
    </source>
</evidence>
<reference evidence="1 2" key="1">
    <citation type="submission" date="2014-04" db="EMBL/GenBank/DDBJ databases">
        <title>Draft genome sequence of Bacillus azotoformans MEV2011, a (co-) denitrifying strain unable to grow in the presence of oxygen.</title>
        <authorList>
            <person name="Nielsen M."/>
            <person name="Schreiber L."/>
            <person name="Finster K."/>
            <person name="Schramm A."/>
        </authorList>
    </citation>
    <scope>NUCLEOTIDE SEQUENCE [LARGE SCALE GENOMIC DNA]</scope>
    <source>
        <strain evidence="1 2">MEV2011</strain>
    </source>
</reference>
<sequence length="86" mass="9835">MPYNKNKQQAFQAAQQGVDHAVDIYKDLVRNDPDYGHHLKDLKNEVNEAFEQIQNALEVASESQLDQLQKFQSDLQSIVSNVDFGE</sequence>
<proteinExistence type="predicted"/>
<evidence type="ECO:0000313" key="1">
    <source>
        <dbReference type="EMBL" id="KEF35985.1"/>
    </source>
</evidence>
<accession>A0A072NRZ4</accession>
<gene>
    <name evidence="1" type="ORF">M670_04835</name>
</gene>
<comment type="caution">
    <text evidence="1">The sequence shown here is derived from an EMBL/GenBank/DDBJ whole genome shotgun (WGS) entry which is preliminary data.</text>
</comment>
<dbReference type="OrthoDB" id="2936945at2"/>
<dbReference type="PATRIC" id="fig|1348973.3.peg.4705"/>
<dbReference type="GeneID" id="89469749"/>
<dbReference type="RefSeq" id="WP_003330518.1">
    <property type="nucleotide sequence ID" value="NZ_JJRY01000039.1"/>
</dbReference>
<dbReference type="Proteomes" id="UP000027936">
    <property type="component" value="Unassembled WGS sequence"/>
</dbReference>
<protein>
    <recommendedName>
        <fullName evidence="3">Small, acid-soluble spore protein N</fullName>
    </recommendedName>
</protein>
<dbReference type="EMBL" id="JJRY01000039">
    <property type="protein sequence ID" value="KEF35985.1"/>
    <property type="molecule type" value="Genomic_DNA"/>
</dbReference>